<gene>
    <name evidence="2" type="ORF">SAMN02746062_00416</name>
</gene>
<feature type="domain" description="Roadblock/LAMTOR2" evidence="1">
    <location>
        <begin position="8"/>
        <end position="98"/>
    </location>
</feature>
<protein>
    <recommendedName>
        <fullName evidence="1">Roadblock/LAMTOR2 domain-containing protein</fullName>
    </recommendedName>
</protein>
<sequence length="120" mass="12908">MFMNAQMIQLTLNELNASSEDILASALISNDGLPVVTALSADVDGDRVGGMTAALLSLGTRVTKELRCGNMNQVIVRGDEGYLLLLEANEEMVLVVTAKEDAKLGLILFQARSAIKNLWN</sequence>
<evidence type="ECO:0000259" key="1">
    <source>
        <dbReference type="SMART" id="SM00960"/>
    </source>
</evidence>
<dbReference type="EMBL" id="OCNF01000003">
    <property type="protein sequence ID" value="SOD65870.1"/>
    <property type="molecule type" value="Genomic_DNA"/>
</dbReference>
<accession>A0A286E4N7</accession>
<dbReference type="PANTHER" id="PTHR36222">
    <property type="entry name" value="SERINE PROTEASE INHIBITOR RV3364C"/>
    <property type="match status" value="1"/>
</dbReference>
<name>A0A286E4N7_9NEIS</name>
<evidence type="ECO:0000313" key="3">
    <source>
        <dbReference type="Proteomes" id="UP000219669"/>
    </source>
</evidence>
<dbReference type="Proteomes" id="UP000219669">
    <property type="component" value="Unassembled WGS sequence"/>
</dbReference>
<organism evidence="2 3">
    <name type="scientific">Alysiella filiformis DSM 16848</name>
    <dbReference type="NCBI Taxonomy" id="1120981"/>
    <lineage>
        <taxon>Bacteria</taxon>
        <taxon>Pseudomonadati</taxon>
        <taxon>Pseudomonadota</taxon>
        <taxon>Betaproteobacteria</taxon>
        <taxon>Neisseriales</taxon>
        <taxon>Neisseriaceae</taxon>
        <taxon>Alysiella</taxon>
    </lineage>
</organism>
<reference evidence="2 3" key="1">
    <citation type="submission" date="2017-09" db="EMBL/GenBank/DDBJ databases">
        <authorList>
            <person name="Ehlers B."/>
            <person name="Leendertz F.H."/>
        </authorList>
    </citation>
    <scope>NUCLEOTIDE SEQUENCE [LARGE SCALE GENOMIC DNA]</scope>
    <source>
        <strain evidence="2 3">DSM 16848</strain>
    </source>
</reference>
<dbReference type="AlphaFoldDB" id="A0A286E4N7"/>
<evidence type="ECO:0000313" key="2">
    <source>
        <dbReference type="EMBL" id="SOD65870.1"/>
    </source>
</evidence>
<dbReference type="PANTHER" id="PTHR36222:SF1">
    <property type="entry name" value="SERINE PROTEASE INHIBITOR RV3364C"/>
    <property type="match status" value="1"/>
</dbReference>
<dbReference type="Gene3D" id="3.30.450.30">
    <property type="entry name" value="Dynein light chain 2a, cytoplasmic"/>
    <property type="match status" value="1"/>
</dbReference>
<proteinExistence type="predicted"/>
<dbReference type="InterPro" id="IPR053141">
    <property type="entry name" value="Mycobact_SerProt_Inhib_Rv3364c"/>
</dbReference>
<dbReference type="SUPFAM" id="SSF103196">
    <property type="entry name" value="Roadblock/LC7 domain"/>
    <property type="match status" value="1"/>
</dbReference>
<dbReference type="Pfam" id="PF03259">
    <property type="entry name" value="Robl_LC7"/>
    <property type="match status" value="1"/>
</dbReference>
<dbReference type="SMART" id="SM00960">
    <property type="entry name" value="Robl_LC7"/>
    <property type="match status" value="1"/>
</dbReference>
<dbReference type="InterPro" id="IPR004942">
    <property type="entry name" value="Roadblock/LAMTOR2_dom"/>
</dbReference>
<keyword evidence="3" id="KW-1185">Reference proteome</keyword>